<dbReference type="Proteomes" id="UP000192074">
    <property type="component" value="Unassembled WGS sequence"/>
</dbReference>
<dbReference type="RefSeq" id="WP_060724495.1">
    <property type="nucleotide sequence ID" value="NZ_LMVK01000018.1"/>
</dbReference>
<dbReference type="GO" id="GO:0004715">
    <property type="term" value="F:non-membrane spanning protein tyrosine kinase activity"/>
    <property type="evidence" value="ECO:0007669"/>
    <property type="project" value="UniProtKB-EC"/>
</dbReference>
<dbReference type="EC" id="3.3.2.9" evidence="3"/>
<feature type="domain" description="AB hydrolase-1" evidence="2">
    <location>
        <begin position="22"/>
        <end position="127"/>
    </location>
</feature>
<name>A0A822V6D0_AGRTU</name>
<evidence type="ECO:0000313" key="4">
    <source>
        <dbReference type="Proteomes" id="UP000192074"/>
    </source>
</evidence>
<dbReference type="InterPro" id="IPR000073">
    <property type="entry name" value="AB_hydrolase_1"/>
</dbReference>
<dbReference type="EMBL" id="FCNL01000031">
    <property type="protein sequence ID" value="CVI21308.1"/>
    <property type="molecule type" value="Genomic_DNA"/>
</dbReference>
<proteinExistence type="predicted"/>
<accession>A0A822V6D0</accession>
<dbReference type="EC" id="2.7.10.2" evidence="3"/>
<dbReference type="PRINTS" id="PR00111">
    <property type="entry name" value="ABHYDROLASE"/>
</dbReference>
<evidence type="ECO:0000256" key="1">
    <source>
        <dbReference type="ARBA" id="ARBA00022801"/>
    </source>
</evidence>
<keyword evidence="3" id="KW-0808">Transferase</keyword>
<evidence type="ECO:0000313" key="3">
    <source>
        <dbReference type="EMBL" id="CVI21308.1"/>
    </source>
</evidence>
<comment type="caution">
    <text evidence="3">The sequence shown here is derived from an EMBL/GenBank/DDBJ whole genome shotgun (WGS) entry which is preliminary data.</text>
</comment>
<reference evidence="3 4" key="1">
    <citation type="submission" date="2016-01" db="EMBL/GenBank/DDBJ databases">
        <authorList>
            <person name="Regsiter A."/>
            <person name="william w."/>
        </authorList>
    </citation>
    <scope>NUCLEOTIDE SEQUENCE [LARGE SCALE GENOMIC DNA]</scope>
    <source>
        <strain evidence="3 4">B6</strain>
    </source>
</reference>
<evidence type="ECO:0000259" key="2">
    <source>
        <dbReference type="Pfam" id="PF00561"/>
    </source>
</evidence>
<gene>
    <name evidence="3" type="primary">ephA</name>
    <name evidence="3" type="ORF">AGR4A_Lc130272</name>
</gene>
<dbReference type="Gene3D" id="3.40.50.1820">
    <property type="entry name" value="alpha/beta hydrolase"/>
    <property type="match status" value="1"/>
</dbReference>
<dbReference type="AlphaFoldDB" id="A0A822V6D0"/>
<protein>
    <submittedName>
        <fullName evidence="3">Epoxide hydrolase</fullName>
        <ecNumber evidence="3">2.7.10.2</ecNumber>
        <ecNumber evidence="3">3.3.2.9</ecNumber>
    </submittedName>
</protein>
<sequence>MEETVISTATISMSIIEAGQGPLVLLCHGFPENKYAWRHQIGALAAAGYRAVAPDMRGYGKTESPECPDQYTALHVVSDLVALLDALGEQQAVVVGHDWGATIAWQAALIRPDRFRAVVASSVPMMGLSPLPPSRIFPQDEKSLLYTLYFQDPDGAETEFDKDVALTLRKLIFAASGDAGPRLPGDGTPNPFGMVSRSTGLLNSLPEPAALPDWLPAPEFDRLVQDFEASGFRGGLNYYRNLDRNWELQHVVAGLPIKVPVLFMIGERDTGLSIPGMDKIIGEMPTLVPDLRGSLIIPEAGHWLQQEKPKEVSEAILRFLERVQGDIASF</sequence>
<dbReference type="PANTHER" id="PTHR43329">
    <property type="entry name" value="EPOXIDE HYDROLASE"/>
    <property type="match status" value="1"/>
</dbReference>
<keyword evidence="1 3" id="KW-0378">Hydrolase</keyword>
<dbReference type="Pfam" id="PF00561">
    <property type="entry name" value="Abhydrolase_1"/>
    <property type="match status" value="1"/>
</dbReference>
<dbReference type="InterPro" id="IPR029058">
    <property type="entry name" value="AB_hydrolase_fold"/>
</dbReference>
<dbReference type="GO" id="GO:0033961">
    <property type="term" value="F:cis-stilbene-oxide hydrolase activity"/>
    <property type="evidence" value="ECO:0007669"/>
    <property type="project" value="UniProtKB-EC"/>
</dbReference>
<dbReference type="SUPFAM" id="SSF53474">
    <property type="entry name" value="alpha/beta-Hydrolases"/>
    <property type="match status" value="1"/>
</dbReference>
<organism evidence="3 4">
    <name type="scientific">Agrobacterium tumefaciens str. B6</name>
    <dbReference type="NCBI Taxonomy" id="1183423"/>
    <lineage>
        <taxon>Bacteria</taxon>
        <taxon>Pseudomonadati</taxon>
        <taxon>Pseudomonadota</taxon>
        <taxon>Alphaproteobacteria</taxon>
        <taxon>Hyphomicrobiales</taxon>
        <taxon>Rhizobiaceae</taxon>
        <taxon>Rhizobium/Agrobacterium group</taxon>
        <taxon>Agrobacterium</taxon>
        <taxon>Agrobacterium tumefaciens complex</taxon>
    </lineage>
</organism>
<dbReference type="PRINTS" id="PR00412">
    <property type="entry name" value="EPOXHYDRLASE"/>
</dbReference>
<dbReference type="InterPro" id="IPR000639">
    <property type="entry name" value="Epox_hydrolase-like"/>
</dbReference>